<dbReference type="AlphaFoldDB" id="A0A0B5BFL7"/>
<evidence type="ECO:0000256" key="2">
    <source>
        <dbReference type="ARBA" id="ARBA00023125"/>
    </source>
</evidence>
<protein>
    <submittedName>
        <fullName evidence="5">MarR family transcriptional regulator</fullName>
    </submittedName>
</protein>
<feature type="domain" description="HTH marR-type" evidence="4">
    <location>
        <begin position="8"/>
        <end position="140"/>
    </location>
</feature>
<dbReference type="GO" id="GO:0003700">
    <property type="term" value="F:DNA-binding transcription factor activity"/>
    <property type="evidence" value="ECO:0007669"/>
    <property type="project" value="InterPro"/>
</dbReference>
<dbReference type="PANTHER" id="PTHR42756">
    <property type="entry name" value="TRANSCRIPTIONAL REGULATOR, MARR"/>
    <property type="match status" value="1"/>
</dbReference>
<name>A0A0B5BFL7_9BACT</name>
<proteinExistence type="predicted"/>
<keyword evidence="6" id="KW-1185">Reference proteome</keyword>
<dbReference type="Gene3D" id="1.10.10.10">
    <property type="entry name" value="Winged helix-like DNA-binding domain superfamily/Winged helix DNA-binding domain"/>
    <property type="match status" value="1"/>
</dbReference>
<dbReference type="InterPro" id="IPR036390">
    <property type="entry name" value="WH_DNA-bd_sf"/>
</dbReference>
<dbReference type="Pfam" id="PF01047">
    <property type="entry name" value="MarR"/>
    <property type="match status" value="1"/>
</dbReference>
<dbReference type="PANTHER" id="PTHR42756:SF1">
    <property type="entry name" value="TRANSCRIPTIONAL REPRESSOR OF EMRAB OPERON"/>
    <property type="match status" value="1"/>
</dbReference>
<dbReference type="SMART" id="SM00347">
    <property type="entry name" value="HTH_MARR"/>
    <property type="match status" value="1"/>
</dbReference>
<dbReference type="InterPro" id="IPR036388">
    <property type="entry name" value="WH-like_DNA-bd_sf"/>
</dbReference>
<evidence type="ECO:0000313" key="5">
    <source>
        <dbReference type="EMBL" id="AJE03929.1"/>
    </source>
</evidence>
<dbReference type="EMBL" id="CP009788">
    <property type="protein sequence ID" value="AJE03929.1"/>
    <property type="molecule type" value="Genomic_DNA"/>
</dbReference>
<reference evidence="5 6" key="1">
    <citation type="journal article" date="2015" name="Genome Announc.">
        <title>Complete Genome of Geobacter pickeringii G13T, a Metal-Reducing Isolate from Sedimentary Kaolin Deposits.</title>
        <authorList>
            <person name="Badalamenti J.P."/>
            <person name="Bond D.R."/>
        </authorList>
    </citation>
    <scope>NUCLEOTIDE SEQUENCE [LARGE SCALE GENOMIC DNA]</scope>
    <source>
        <strain evidence="5 6">G13</strain>
    </source>
</reference>
<dbReference type="HOGENOM" id="CLU_083287_27_7_7"/>
<dbReference type="PROSITE" id="PS50995">
    <property type="entry name" value="HTH_MARR_2"/>
    <property type="match status" value="1"/>
</dbReference>
<accession>A0A0B5BFL7</accession>
<evidence type="ECO:0000259" key="4">
    <source>
        <dbReference type="PROSITE" id="PS50995"/>
    </source>
</evidence>
<gene>
    <name evidence="5" type="ORF">GPICK_11715</name>
</gene>
<evidence type="ECO:0000256" key="1">
    <source>
        <dbReference type="ARBA" id="ARBA00023015"/>
    </source>
</evidence>
<dbReference type="OrthoDB" id="195851at2"/>
<keyword evidence="2" id="KW-0238">DNA-binding</keyword>
<keyword evidence="1" id="KW-0805">Transcription regulation</keyword>
<dbReference type="SUPFAM" id="SSF46785">
    <property type="entry name" value="Winged helix' DNA-binding domain"/>
    <property type="match status" value="1"/>
</dbReference>
<dbReference type="GO" id="GO:0003677">
    <property type="term" value="F:DNA binding"/>
    <property type="evidence" value="ECO:0007669"/>
    <property type="project" value="UniProtKB-KW"/>
</dbReference>
<dbReference type="Proteomes" id="UP000057609">
    <property type="component" value="Chromosome"/>
</dbReference>
<dbReference type="RefSeq" id="WP_039743417.1">
    <property type="nucleotide sequence ID" value="NZ_CP009788.1"/>
</dbReference>
<organism evidence="5 6">
    <name type="scientific">Geobacter pickeringii</name>
    <dbReference type="NCBI Taxonomy" id="345632"/>
    <lineage>
        <taxon>Bacteria</taxon>
        <taxon>Pseudomonadati</taxon>
        <taxon>Thermodesulfobacteriota</taxon>
        <taxon>Desulfuromonadia</taxon>
        <taxon>Geobacterales</taxon>
        <taxon>Geobacteraceae</taxon>
        <taxon>Geobacter</taxon>
    </lineage>
</organism>
<evidence type="ECO:0000256" key="3">
    <source>
        <dbReference type="ARBA" id="ARBA00023163"/>
    </source>
</evidence>
<dbReference type="InterPro" id="IPR000835">
    <property type="entry name" value="HTH_MarR-typ"/>
</dbReference>
<evidence type="ECO:0000313" key="6">
    <source>
        <dbReference type="Proteomes" id="UP000057609"/>
    </source>
</evidence>
<dbReference type="PRINTS" id="PR00598">
    <property type="entry name" value="HTHMARR"/>
</dbReference>
<keyword evidence="3" id="KW-0804">Transcription</keyword>
<dbReference type="KEGG" id="gpi:GPICK_11715"/>
<sequence length="166" mass="18566">MVDTTELIATITDDLRRVFQVVNEHSKRAMRETGLTGPQLWAIKVVAEHEPIRISDLASRLYLHNATVVGIVDRLEIQEMVARTRSSEDRRVVTVALTPKGRELVTNAPEAFQGVLVGGLERIPAEKLQTISDGLRLMVQILGAQNLPPQLILSPEVNKEREDEKE</sequence>
<dbReference type="STRING" id="345632.GPICK_11715"/>